<protein>
    <recommendedName>
        <fullName evidence="4">RRM domain-containing protein</fullName>
    </recommendedName>
</protein>
<dbReference type="InterPro" id="IPR012677">
    <property type="entry name" value="Nucleotide-bd_a/b_plait_sf"/>
</dbReference>
<evidence type="ECO:0000259" key="4">
    <source>
        <dbReference type="PROSITE" id="PS50102"/>
    </source>
</evidence>
<name>A0A553NC04_TIGCA</name>
<dbReference type="PANTHER" id="PTHR48025:SF1">
    <property type="entry name" value="RRM DOMAIN-CONTAINING PROTEIN"/>
    <property type="match status" value="1"/>
</dbReference>
<dbReference type="PANTHER" id="PTHR48025">
    <property type="entry name" value="OS02G0815200 PROTEIN"/>
    <property type="match status" value="1"/>
</dbReference>
<feature type="compositionally biased region" description="Basic and acidic residues" evidence="3">
    <location>
        <begin position="157"/>
        <end position="166"/>
    </location>
</feature>
<feature type="compositionally biased region" description="Basic and acidic residues" evidence="3">
    <location>
        <begin position="75"/>
        <end position="85"/>
    </location>
</feature>
<gene>
    <name evidence="5" type="ORF">TCAL_05586</name>
</gene>
<keyword evidence="1 2" id="KW-0694">RNA-binding</keyword>
<dbReference type="PROSITE" id="PS50102">
    <property type="entry name" value="RRM"/>
    <property type="match status" value="1"/>
</dbReference>
<dbReference type="STRING" id="6832.A0A553NC04"/>
<evidence type="ECO:0000256" key="2">
    <source>
        <dbReference type="PROSITE-ProRule" id="PRU00176"/>
    </source>
</evidence>
<dbReference type="AlphaFoldDB" id="A0A553NC04"/>
<feature type="compositionally biased region" description="Basic and acidic residues" evidence="3">
    <location>
        <begin position="325"/>
        <end position="335"/>
    </location>
</feature>
<comment type="caution">
    <text evidence="5">The sequence shown here is derived from an EMBL/GenBank/DDBJ whole genome shotgun (WGS) entry which is preliminary data.</text>
</comment>
<dbReference type="OrthoDB" id="79941at2759"/>
<feature type="compositionally biased region" description="Basic and acidic residues" evidence="3">
    <location>
        <begin position="175"/>
        <end position="187"/>
    </location>
</feature>
<dbReference type="Proteomes" id="UP000318571">
    <property type="component" value="Chromosome 10"/>
</dbReference>
<dbReference type="CDD" id="cd00590">
    <property type="entry name" value="RRM_SF"/>
    <property type="match status" value="1"/>
</dbReference>
<evidence type="ECO:0000313" key="6">
    <source>
        <dbReference type="Proteomes" id="UP000318571"/>
    </source>
</evidence>
<dbReference type="InterPro" id="IPR050502">
    <property type="entry name" value="Euk_RNA-bind_prot"/>
</dbReference>
<feature type="region of interest" description="Disordered" evidence="3">
    <location>
        <begin position="75"/>
        <end position="382"/>
    </location>
</feature>
<dbReference type="InterPro" id="IPR035979">
    <property type="entry name" value="RBD_domain_sf"/>
</dbReference>
<keyword evidence="6" id="KW-1185">Reference proteome</keyword>
<dbReference type="Pfam" id="PF00076">
    <property type="entry name" value="RRM_1"/>
    <property type="match status" value="1"/>
</dbReference>
<feature type="compositionally biased region" description="Basic and acidic residues" evidence="3">
    <location>
        <begin position="288"/>
        <end position="313"/>
    </location>
</feature>
<proteinExistence type="predicted"/>
<dbReference type="EMBL" id="VCGU01000458">
    <property type="protein sequence ID" value="TRY62971.1"/>
    <property type="molecule type" value="Genomic_DNA"/>
</dbReference>
<dbReference type="InterPro" id="IPR000504">
    <property type="entry name" value="RRM_dom"/>
</dbReference>
<feature type="compositionally biased region" description="Basic and acidic residues" evidence="3">
    <location>
        <begin position="122"/>
        <end position="142"/>
    </location>
</feature>
<accession>A0A553NC04</accession>
<dbReference type="GO" id="GO:0005634">
    <property type="term" value="C:nucleus"/>
    <property type="evidence" value="ECO:0007669"/>
    <property type="project" value="TreeGrafter"/>
</dbReference>
<feature type="compositionally biased region" description="Gly residues" evidence="3">
    <location>
        <begin position="336"/>
        <end position="354"/>
    </location>
</feature>
<dbReference type="Gene3D" id="3.30.70.330">
    <property type="match status" value="1"/>
</dbReference>
<feature type="domain" description="RRM" evidence="4">
    <location>
        <begin position="7"/>
        <end position="77"/>
    </location>
</feature>
<evidence type="ECO:0000313" key="5">
    <source>
        <dbReference type="EMBL" id="TRY62971.1"/>
    </source>
</evidence>
<dbReference type="GO" id="GO:0003729">
    <property type="term" value="F:mRNA binding"/>
    <property type="evidence" value="ECO:0007669"/>
    <property type="project" value="TreeGrafter"/>
</dbReference>
<evidence type="ECO:0000256" key="3">
    <source>
        <dbReference type="SAM" id="MobiDB-lite"/>
    </source>
</evidence>
<dbReference type="SMART" id="SM00360">
    <property type="entry name" value="RRM"/>
    <property type="match status" value="1"/>
</dbReference>
<reference evidence="5 6" key="1">
    <citation type="journal article" date="2018" name="Nat. Ecol. Evol.">
        <title>Genomic signatures of mitonuclear coevolution across populations of Tigriopus californicus.</title>
        <authorList>
            <person name="Barreto F.S."/>
            <person name="Watson E.T."/>
            <person name="Lima T.G."/>
            <person name="Willett C.S."/>
            <person name="Edmands S."/>
            <person name="Li W."/>
            <person name="Burton R.S."/>
        </authorList>
    </citation>
    <scope>NUCLEOTIDE SEQUENCE [LARGE SCALE GENOMIC DNA]</scope>
    <source>
        <strain evidence="5 6">San Diego</strain>
    </source>
</reference>
<sequence length="382" mass="41720">MASEPGCKVFIGNINENVRKSELRHEFEKFGEVMDVYISNGYAFVTFAQSDSASSAIRDMDGSMYMGEKLRVEISRGRANSDRRGGMGGSRGSDMGRRGGEGGGGRRDRPPPLGGSFAPYPARRDDFRDARSGMSRGGDKGGRGGFGGDRGYAGRDGASRYDRRDGPPSGYHRSSRVDSGRDFERRRSFSPPLPPRSYSDEVGGFGGSRSRAPPYGGSNHRGPMSPPRRGGHFDDRRRLSPPPARFEREGGGFPRRSPLPAPHSRRDEMSRRPMTPPIIPASRFRSRSPVDRHLGPSRAEYSDRRGPDLRDSRPSFGRGGRGGRPRPDNDYDRGPRGGGDFGGLSGGRGRGGGRPFRDDRGPPPPRSGGGLDGRHRSPRPRY</sequence>
<organism evidence="5 6">
    <name type="scientific">Tigriopus californicus</name>
    <name type="common">Marine copepod</name>
    <dbReference type="NCBI Taxonomy" id="6832"/>
    <lineage>
        <taxon>Eukaryota</taxon>
        <taxon>Metazoa</taxon>
        <taxon>Ecdysozoa</taxon>
        <taxon>Arthropoda</taxon>
        <taxon>Crustacea</taxon>
        <taxon>Multicrustacea</taxon>
        <taxon>Hexanauplia</taxon>
        <taxon>Copepoda</taxon>
        <taxon>Harpacticoida</taxon>
        <taxon>Harpacticidae</taxon>
        <taxon>Tigriopus</taxon>
    </lineage>
</organism>
<dbReference type="SUPFAM" id="SSF54928">
    <property type="entry name" value="RNA-binding domain, RBD"/>
    <property type="match status" value="1"/>
</dbReference>
<feature type="compositionally biased region" description="Basic and acidic residues" evidence="3">
    <location>
        <begin position="94"/>
        <end position="110"/>
    </location>
</feature>
<evidence type="ECO:0000256" key="1">
    <source>
        <dbReference type="ARBA" id="ARBA00022884"/>
    </source>
</evidence>
<dbReference type="OMA" id="LENCFGR"/>